<accession>A0AAV4XXV5</accession>
<evidence type="ECO:0000313" key="2">
    <source>
        <dbReference type="Proteomes" id="UP001054945"/>
    </source>
</evidence>
<dbReference type="EMBL" id="BPLR01001102">
    <property type="protein sequence ID" value="GIY99966.1"/>
    <property type="molecule type" value="Genomic_DNA"/>
</dbReference>
<sequence>MSRISYRKYFISDLYNMRRVQKLEMIDYDKRLTFALTFLARMEIDDYWIILPEYEDHGLSKWTAFVLRPGGQVANALAFWYPRLQMDIQGDTYHRPERENELLNTRGISPTNPCIIPGHEGSSPMYFPLQVAGAGETCVYSAASMFSKQRGWIC</sequence>
<proteinExistence type="predicted"/>
<evidence type="ECO:0000313" key="1">
    <source>
        <dbReference type="EMBL" id="GIY99966.1"/>
    </source>
</evidence>
<keyword evidence="2" id="KW-1185">Reference proteome</keyword>
<name>A0AAV4XXV5_CAEEX</name>
<comment type="caution">
    <text evidence="1">The sequence shown here is derived from an EMBL/GenBank/DDBJ whole genome shotgun (WGS) entry which is preliminary data.</text>
</comment>
<organism evidence="1 2">
    <name type="scientific">Caerostris extrusa</name>
    <name type="common">Bark spider</name>
    <name type="synonym">Caerostris bankana</name>
    <dbReference type="NCBI Taxonomy" id="172846"/>
    <lineage>
        <taxon>Eukaryota</taxon>
        <taxon>Metazoa</taxon>
        <taxon>Ecdysozoa</taxon>
        <taxon>Arthropoda</taxon>
        <taxon>Chelicerata</taxon>
        <taxon>Arachnida</taxon>
        <taxon>Araneae</taxon>
        <taxon>Araneomorphae</taxon>
        <taxon>Entelegynae</taxon>
        <taxon>Araneoidea</taxon>
        <taxon>Araneidae</taxon>
        <taxon>Caerostris</taxon>
    </lineage>
</organism>
<reference evidence="1 2" key="1">
    <citation type="submission" date="2021-06" db="EMBL/GenBank/DDBJ databases">
        <title>Caerostris extrusa draft genome.</title>
        <authorList>
            <person name="Kono N."/>
            <person name="Arakawa K."/>
        </authorList>
    </citation>
    <scope>NUCLEOTIDE SEQUENCE [LARGE SCALE GENOMIC DNA]</scope>
</reference>
<protein>
    <submittedName>
        <fullName evidence="1">Uncharacterized protein</fullName>
    </submittedName>
</protein>
<dbReference type="AlphaFoldDB" id="A0AAV4XXV5"/>
<dbReference type="Proteomes" id="UP001054945">
    <property type="component" value="Unassembled WGS sequence"/>
</dbReference>
<gene>
    <name evidence="1" type="ORF">CEXT_478501</name>
</gene>